<keyword evidence="2" id="KW-1185">Reference proteome</keyword>
<dbReference type="InterPro" id="IPR034660">
    <property type="entry name" value="DinB/YfiT-like"/>
</dbReference>
<dbReference type="AlphaFoldDB" id="A0A1G6NIX5"/>
<dbReference type="Gene3D" id="1.20.120.450">
    <property type="entry name" value="dinb family like domain"/>
    <property type="match status" value="1"/>
</dbReference>
<gene>
    <name evidence="1" type="ORF">SAMN05421630_103150</name>
</gene>
<organism evidence="1 2">
    <name type="scientific">Prauserella marina</name>
    <dbReference type="NCBI Taxonomy" id="530584"/>
    <lineage>
        <taxon>Bacteria</taxon>
        <taxon>Bacillati</taxon>
        <taxon>Actinomycetota</taxon>
        <taxon>Actinomycetes</taxon>
        <taxon>Pseudonocardiales</taxon>
        <taxon>Pseudonocardiaceae</taxon>
        <taxon>Prauserella</taxon>
    </lineage>
</organism>
<dbReference type="SUPFAM" id="SSF109854">
    <property type="entry name" value="DinB/YfiT-like putative metalloenzymes"/>
    <property type="match status" value="1"/>
</dbReference>
<dbReference type="InterPro" id="IPR024344">
    <property type="entry name" value="MDMPI_metal-binding"/>
</dbReference>
<dbReference type="GO" id="GO:0046872">
    <property type="term" value="F:metal ion binding"/>
    <property type="evidence" value="ECO:0007669"/>
    <property type="project" value="InterPro"/>
</dbReference>
<dbReference type="InterPro" id="IPR017517">
    <property type="entry name" value="Maleyloyr_isom"/>
</dbReference>
<reference evidence="1 2" key="1">
    <citation type="submission" date="2016-10" db="EMBL/GenBank/DDBJ databases">
        <authorList>
            <person name="de Groot N.N."/>
        </authorList>
    </citation>
    <scope>NUCLEOTIDE SEQUENCE [LARGE SCALE GENOMIC DNA]</scope>
    <source>
        <strain evidence="1 2">CGMCC 4.5506</strain>
    </source>
</reference>
<dbReference type="Proteomes" id="UP000199494">
    <property type="component" value="Unassembled WGS sequence"/>
</dbReference>
<dbReference type="EMBL" id="FMZE01000003">
    <property type="protein sequence ID" value="SDC67601.1"/>
    <property type="molecule type" value="Genomic_DNA"/>
</dbReference>
<dbReference type="STRING" id="530584.SAMN05421630_103150"/>
<name>A0A1G6NIX5_9PSEU</name>
<protein>
    <submittedName>
        <fullName evidence="1">TIGR03083 family protein</fullName>
    </submittedName>
</protein>
<evidence type="ECO:0000313" key="1">
    <source>
        <dbReference type="EMBL" id="SDC67601.1"/>
    </source>
</evidence>
<dbReference type="NCBIfam" id="TIGR03083">
    <property type="entry name" value="maleylpyruvate isomerase family mycothiol-dependent enzyme"/>
    <property type="match status" value="1"/>
</dbReference>
<proteinExistence type="predicted"/>
<accession>A0A1G6NIX5</accession>
<evidence type="ECO:0000313" key="2">
    <source>
        <dbReference type="Proteomes" id="UP000199494"/>
    </source>
</evidence>
<dbReference type="Pfam" id="PF11716">
    <property type="entry name" value="MDMPI_N"/>
    <property type="match status" value="1"/>
</dbReference>
<sequence length="200" mass="22359">MASAERADLADLLSTLTPEQWDTPSLCEGWRVRDVVAHVAGYEDLDRFGLARRFVRGWIVNTNQVRVEELRGLTNEELLDRLRSHLVPRGVTSGFGGMIALVDGTIHHQDIRRPLGLPREIPAARLRRVLDATMRNPRLPAWRVTRGLRLTATDLDWSHGKGREVRGPAEALLMAAAGRQDAVTELEGPGQRILANRLAR</sequence>